<evidence type="ECO:0000256" key="8">
    <source>
        <dbReference type="ARBA" id="ARBA00022605"/>
    </source>
</evidence>
<dbReference type="GO" id="GO:0000105">
    <property type="term" value="P:L-histidine biosynthetic process"/>
    <property type="evidence" value="ECO:0007669"/>
    <property type="project" value="UniProtKB-UniRule"/>
</dbReference>
<accession>A0A3N0BH61</accession>
<dbReference type="FunFam" id="3.20.20.70:FF:000009">
    <property type="entry name" value="1-(5-phosphoribosyl)-5-[(5-phosphoribosylamino)methylideneamino] imidazole-4-carboxamide isomerase"/>
    <property type="match status" value="1"/>
</dbReference>
<dbReference type="InterPro" id="IPR013785">
    <property type="entry name" value="Aldolase_TIM"/>
</dbReference>
<keyword evidence="10 12" id="KW-0413">Isomerase</keyword>
<keyword evidence="16" id="KW-1185">Reference proteome</keyword>
<keyword evidence="7 12" id="KW-0963">Cytoplasm</keyword>
<name>A0A3N0BH61_9ACTN</name>
<evidence type="ECO:0000256" key="5">
    <source>
        <dbReference type="ARBA" id="ARBA00012550"/>
    </source>
</evidence>
<dbReference type="InterPro" id="IPR011060">
    <property type="entry name" value="RibuloseP-bd_barrel"/>
</dbReference>
<evidence type="ECO:0000256" key="13">
    <source>
        <dbReference type="RuleBase" id="RU003657"/>
    </source>
</evidence>
<evidence type="ECO:0000256" key="1">
    <source>
        <dbReference type="ARBA" id="ARBA00000901"/>
    </source>
</evidence>
<sequence length="278" mass="28640">MHLLPAIDILGGKAVRLAKGDYRQVTVYHDDPAAQAQLFEEEGASWLHVVDLDGAKSGVPENIAIIERILKKTLLKVEVGGGIRSLDTIARLADAGVSRIVLGTSLVADPSFAEAAIDAYGKLLAAGIDAKGGEVAVSGWREGSGVAAEELARHVSQMGFRHLIYTDISRDGMQTGIEAQAYVRMAQAFGHPVVASGGVAGVADIERLAPVAASIEGVIAGRAIYEGALSVAEGVRACEAATRAAEAAAVQANPCGAAPRTKPAIGPDDPHPAPVMPC</sequence>
<dbReference type="HAMAP" id="MF_01014">
    <property type="entry name" value="HisA"/>
    <property type="match status" value="1"/>
</dbReference>
<dbReference type="InterPro" id="IPR044524">
    <property type="entry name" value="Isoase_HisA-like"/>
</dbReference>
<protein>
    <recommendedName>
        <fullName evidence="6 12">1-(5-phosphoribosyl)-5-[(5-phosphoribosylamino)methylideneamino] imidazole-4-carboxamide isomerase</fullName>
        <ecNumber evidence="5 12">5.3.1.16</ecNumber>
    </recommendedName>
    <alternativeName>
        <fullName evidence="11 12">Phosphoribosylformimino-5-aminoimidazole carboxamide ribotide isomerase</fullName>
    </alternativeName>
</protein>
<evidence type="ECO:0000313" key="16">
    <source>
        <dbReference type="Proteomes" id="UP000278632"/>
    </source>
</evidence>
<evidence type="ECO:0000256" key="3">
    <source>
        <dbReference type="ARBA" id="ARBA00005133"/>
    </source>
</evidence>
<proteinExistence type="inferred from homology"/>
<dbReference type="Proteomes" id="UP000278632">
    <property type="component" value="Unassembled WGS sequence"/>
</dbReference>
<evidence type="ECO:0000256" key="6">
    <source>
        <dbReference type="ARBA" id="ARBA00018464"/>
    </source>
</evidence>
<evidence type="ECO:0000256" key="9">
    <source>
        <dbReference type="ARBA" id="ARBA00023102"/>
    </source>
</evidence>
<dbReference type="Pfam" id="PF00977">
    <property type="entry name" value="His_biosynth"/>
    <property type="match status" value="1"/>
</dbReference>
<evidence type="ECO:0000256" key="14">
    <source>
        <dbReference type="RuleBase" id="RU003658"/>
    </source>
</evidence>
<gene>
    <name evidence="12 15" type="primary">hisA</name>
    <name evidence="15" type="ORF">DMP08_04290</name>
</gene>
<comment type="caution">
    <text evidence="15">The sequence shown here is derived from an EMBL/GenBank/DDBJ whole genome shotgun (WGS) entry which is preliminary data.</text>
</comment>
<dbReference type="OrthoDB" id="9807749at2"/>
<feature type="active site" description="Proton acceptor" evidence="12">
    <location>
        <position position="8"/>
    </location>
</feature>
<dbReference type="Gene3D" id="3.20.20.70">
    <property type="entry name" value="Aldolase class I"/>
    <property type="match status" value="1"/>
</dbReference>
<dbReference type="CDD" id="cd04732">
    <property type="entry name" value="HisA"/>
    <property type="match status" value="1"/>
</dbReference>
<dbReference type="GO" id="GO:0000162">
    <property type="term" value="P:L-tryptophan biosynthetic process"/>
    <property type="evidence" value="ECO:0007669"/>
    <property type="project" value="TreeGrafter"/>
</dbReference>
<dbReference type="EMBL" id="QICD01000005">
    <property type="protein sequence ID" value="RNL46908.1"/>
    <property type="molecule type" value="Genomic_DNA"/>
</dbReference>
<dbReference type="PANTHER" id="PTHR43090:SF2">
    <property type="entry name" value="1-(5-PHOSPHORIBOSYL)-5-[(5-PHOSPHORIBOSYLAMINO)METHYLIDENEAMINO] IMIDAZOLE-4-CARBOXAMIDE ISOMERASE"/>
    <property type="match status" value="1"/>
</dbReference>
<evidence type="ECO:0000256" key="12">
    <source>
        <dbReference type="HAMAP-Rule" id="MF_01014"/>
    </source>
</evidence>
<comment type="subcellular location">
    <subcellularLocation>
        <location evidence="2 12 14">Cytoplasm</location>
    </subcellularLocation>
</comment>
<evidence type="ECO:0000256" key="7">
    <source>
        <dbReference type="ARBA" id="ARBA00022490"/>
    </source>
</evidence>
<keyword evidence="8 12" id="KW-0028">Amino-acid biosynthesis</keyword>
<feature type="active site" description="Proton donor" evidence="12">
    <location>
        <position position="129"/>
    </location>
</feature>
<comment type="similarity">
    <text evidence="4 12 13">Belongs to the HisA/HisF family.</text>
</comment>
<reference evidence="16" key="1">
    <citation type="submission" date="2018-05" db="EMBL/GenBank/DDBJ databases">
        <title>Genome Sequencing of selected type strains of the family Eggerthellaceae.</title>
        <authorList>
            <person name="Danylec N."/>
            <person name="Stoll D.A."/>
            <person name="Doetsch A."/>
            <person name="Huch M."/>
        </authorList>
    </citation>
    <scope>NUCLEOTIDE SEQUENCE [LARGE SCALE GENOMIC DNA]</scope>
    <source>
        <strain evidence="16">DSM 16106</strain>
    </source>
</reference>
<dbReference type="GO" id="GO:0005737">
    <property type="term" value="C:cytoplasm"/>
    <property type="evidence" value="ECO:0007669"/>
    <property type="project" value="UniProtKB-SubCell"/>
</dbReference>
<dbReference type="GO" id="GO:0003949">
    <property type="term" value="F:1-(5-phosphoribosyl)-5-[(5-phosphoribosylamino)methylideneamino]imidazole-4-carboxamide isomerase activity"/>
    <property type="evidence" value="ECO:0007669"/>
    <property type="project" value="UniProtKB-UniRule"/>
</dbReference>
<evidence type="ECO:0000256" key="4">
    <source>
        <dbReference type="ARBA" id="ARBA00009667"/>
    </source>
</evidence>
<comment type="pathway">
    <text evidence="3 12 14">Amino-acid biosynthesis; L-histidine biosynthesis; L-histidine from 5-phospho-alpha-D-ribose 1-diphosphate: step 4/9.</text>
</comment>
<evidence type="ECO:0000256" key="11">
    <source>
        <dbReference type="ARBA" id="ARBA00030547"/>
    </source>
</evidence>
<organism evidence="15 16">
    <name type="scientific">Paraeggerthella hongkongensis</name>
    <dbReference type="NCBI Taxonomy" id="230658"/>
    <lineage>
        <taxon>Bacteria</taxon>
        <taxon>Bacillati</taxon>
        <taxon>Actinomycetota</taxon>
        <taxon>Coriobacteriia</taxon>
        <taxon>Eggerthellales</taxon>
        <taxon>Eggerthellaceae</taxon>
        <taxon>Paraeggerthella</taxon>
    </lineage>
</organism>
<dbReference type="InterPro" id="IPR023016">
    <property type="entry name" value="HisA/PriA"/>
</dbReference>
<evidence type="ECO:0000256" key="10">
    <source>
        <dbReference type="ARBA" id="ARBA00023235"/>
    </source>
</evidence>
<evidence type="ECO:0000256" key="2">
    <source>
        <dbReference type="ARBA" id="ARBA00004496"/>
    </source>
</evidence>
<dbReference type="EC" id="5.3.1.16" evidence="5 12"/>
<comment type="catalytic activity">
    <reaction evidence="1 12 14">
        <text>1-(5-phospho-beta-D-ribosyl)-5-[(5-phospho-beta-D-ribosylamino)methylideneamino]imidazole-4-carboxamide = 5-[(5-phospho-1-deoxy-D-ribulos-1-ylimino)methylamino]-1-(5-phospho-beta-D-ribosyl)imidazole-4-carboxamide</text>
        <dbReference type="Rhea" id="RHEA:15469"/>
        <dbReference type="ChEBI" id="CHEBI:58435"/>
        <dbReference type="ChEBI" id="CHEBI:58525"/>
        <dbReference type="EC" id="5.3.1.16"/>
    </reaction>
</comment>
<evidence type="ECO:0000313" key="15">
    <source>
        <dbReference type="EMBL" id="RNL46908.1"/>
    </source>
</evidence>
<dbReference type="AlphaFoldDB" id="A0A3N0BH61"/>
<keyword evidence="9 12" id="KW-0368">Histidine biosynthesis</keyword>
<dbReference type="InterPro" id="IPR006062">
    <property type="entry name" value="His_biosynth"/>
</dbReference>
<dbReference type="RefSeq" id="WP_123191737.1">
    <property type="nucleotide sequence ID" value="NZ_QICD01000005.1"/>
</dbReference>
<dbReference type="InterPro" id="IPR006063">
    <property type="entry name" value="HisA_bact_arch"/>
</dbReference>
<dbReference type="UniPathway" id="UPA00031">
    <property type="reaction ID" value="UER00009"/>
</dbReference>
<dbReference type="PANTHER" id="PTHR43090">
    <property type="entry name" value="1-(5-PHOSPHORIBOSYL)-5-[(5-PHOSPHORIBOSYLAMINO)METHYLIDENEAMINO] IMIDAZOLE-4-CARBOXAMIDE ISOMERASE"/>
    <property type="match status" value="1"/>
</dbReference>
<dbReference type="SUPFAM" id="SSF51366">
    <property type="entry name" value="Ribulose-phoshate binding barrel"/>
    <property type="match status" value="1"/>
</dbReference>
<dbReference type="NCBIfam" id="TIGR00007">
    <property type="entry name" value="1-(5-phosphoribosyl)-5-[(5-phosphoribosylamino)methylideneamino]imidazole-4-carboxamide isomerase"/>
    <property type="match status" value="1"/>
</dbReference>